<dbReference type="AlphaFoldDB" id="A0A2G2V2B1"/>
<keyword evidence="3" id="KW-1185">Reference proteome</keyword>
<proteinExistence type="predicted"/>
<reference evidence="3" key="2">
    <citation type="journal article" date="2017" name="J. Anim. Genet.">
        <title>Multiple reference genome sequences of hot pepper reveal the massive evolution of plant disease resistance genes by retroduplication.</title>
        <authorList>
            <person name="Kim S."/>
            <person name="Park J."/>
            <person name="Yeom S.-I."/>
            <person name="Kim Y.-M."/>
            <person name="Seo E."/>
            <person name="Kim K.-T."/>
            <person name="Kim M.-S."/>
            <person name="Lee J.M."/>
            <person name="Cheong K."/>
            <person name="Shin H.-S."/>
            <person name="Kim S.-B."/>
            <person name="Han K."/>
            <person name="Lee J."/>
            <person name="Park M."/>
            <person name="Lee H.-A."/>
            <person name="Lee H.-Y."/>
            <person name="Lee Y."/>
            <person name="Oh S."/>
            <person name="Lee J.H."/>
            <person name="Choi E."/>
            <person name="Choi E."/>
            <person name="Lee S.E."/>
            <person name="Jeon J."/>
            <person name="Kim H."/>
            <person name="Choi G."/>
            <person name="Song H."/>
            <person name="Lee J."/>
            <person name="Lee S.-C."/>
            <person name="Kwon J.-K."/>
            <person name="Lee H.-Y."/>
            <person name="Koo N."/>
            <person name="Hong Y."/>
            <person name="Kim R.W."/>
            <person name="Kang W.-H."/>
            <person name="Huh J.H."/>
            <person name="Kang B.-C."/>
            <person name="Yang T.-J."/>
            <person name="Lee Y.-H."/>
            <person name="Bennetzen J.L."/>
            <person name="Choi D."/>
        </authorList>
    </citation>
    <scope>NUCLEOTIDE SEQUENCE [LARGE SCALE GENOMIC DNA]</scope>
    <source>
        <strain evidence="3">cv. PBC81</strain>
    </source>
</reference>
<dbReference type="InterPro" id="IPR044792">
    <property type="entry name" value="TAR1"/>
</dbReference>
<name>A0A2G2V2B1_CAPBA</name>
<reference evidence="2 3" key="1">
    <citation type="journal article" date="2017" name="Genome Biol.">
        <title>New reference genome sequences of hot pepper reveal the massive evolution of plant disease-resistance genes by retroduplication.</title>
        <authorList>
            <person name="Kim S."/>
            <person name="Park J."/>
            <person name="Yeom S.I."/>
            <person name="Kim Y.M."/>
            <person name="Seo E."/>
            <person name="Kim K.T."/>
            <person name="Kim M.S."/>
            <person name="Lee J.M."/>
            <person name="Cheong K."/>
            <person name="Shin H.S."/>
            <person name="Kim S.B."/>
            <person name="Han K."/>
            <person name="Lee J."/>
            <person name="Park M."/>
            <person name="Lee H.A."/>
            <person name="Lee H.Y."/>
            <person name="Lee Y."/>
            <person name="Oh S."/>
            <person name="Lee J.H."/>
            <person name="Choi E."/>
            <person name="Choi E."/>
            <person name="Lee S.E."/>
            <person name="Jeon J."/>
            <person name="Kim H."/>
            <person name="Choi G."/>
            <person name="Song H."/>
            <person name="Lee J."/>
            <person name="Lee S.C."/>
            <person name="Kwon J.K."/>
            <person name="Lee H.Y."/>
            <person name="Koo N."/>
            <person name="Hong Y."/>
            <person name="Kim R.W."/>
            <person name="Kang W.H."/>
            <person name="Huh J.H."/>
            <person name="Kang B.C."/>
            <person name="Yang T.J."/>
            <person name="Lee Y.H."/>
            <person name="Bennetzen J.L."/>
            <person name="Choi D."/>
        </authorList>
    </citation>
    <scope>NUCLEOTIDE SEQUENCE [LARGE SCALE GENOMIC DNA]</scope>
    <source>
        <strain evidence="3">cv. PBC81</strain>
    </source>
</reference>
<accession>A0A2G2V2B1</accession>
<comment type="caution">
    <text evidence="2">The sequence shown here is derived from an EMBL/GenBank/DDBJ whole genome shotgun (WGS) entry which is preliminary data.</text>
</comment>
<dbReference type="GO" id="GO:0043457">
    <property type="term" value="P:regulation of cellular respiration"/>
    <property type="evidence" value="ECO:0007669"/>
    <property type="project" value="InterPro"/>
</dbReference>
<feature type="region of interest" description="Disordered" evidence="1">
    <location>
        <begin position="245"/>
        <end position="268"/>
    </location>
</feature>
<evidence type="ECO:0000313" key="2">
    <source>
        <dbReference type="EMBL" id="PHT27115.1"/>
    </source>
</evidence>
<evidence type="ECO:0000256" key="1">
    <source>
        <dbReference type="SAM" id="MobiDB-lite"/>
    </source>
</evidence>
<dbReference type="PANTHER" id="PTHR47188:SF1">
    <property type="entry name" value="PROTEIN TAR1"/>
    <property type="match status" value="1"/>
</dbReference>
<protein>
    <recommendedName>
        <fullName evidence="4">Protein TAR1</fullName>
    </recommendedName>
</protein>
<dbReference type="EMBL" id="MLFT02000536">
    <property type="protein sequence ID" value="PHT27115.1"/>
    <property type="molecule type" value="Genomic_DNA"/>
</dbReference>
<evidence type="ECO:0008006" key="4">
    <source>
        <dbReference type="Google" id="ProtNLM"/>
    </source>
</evidence>
<sequence length="268" mass="29760">MATPPGLAPKVCSHSNPSQKIKVDRRCTPRGDPTHQLRCALRVYSPVDSHTCQNPWFVFDDGSNGEPTGQRSERADAEARQRRALPSTIEETAFHERIESPGFGRPLIHAGPRPESIGGPAHCRSTSFSGRIAGPHPLPSQQFQALFDSLFKVLFIFPSRRALGLMASGATCVQRLDGSRDSAIHTKYRISLHSSSMREPRYPLPRVFFIYRRSTGFDNDPSAASPTETLLRLVLPLNDKVQWTSRDVASSEPPTSPRSEHFTGSFNR</sequence>
<dbReference type="PANTHER" id="PTHR47188">
    <property type="entry name" value="PROTEIN TAR1"/>
    <property type="match status" value="1"/>
</dbReference>
<dbReference type="Proteomes" id="UP000224567">
    <property type="component" value="Unassembled WGS sequence"/>
</dbReference>
<dbReference type="AntiFam" id="ANF00034">
    <property type="entry name" value="Antisense to 5.8S rRNA"/>
</dbReference>
<evidence type="ECO:0000313" key="3">
    <source>
        <dbReference type="Proteomes" id="UP000224567"/>
    </source>
</evidence>
<organism evidence="2 3">
    <name type="scientific">Capsicum baccatum</name>
    <name type="common">Peruvian pepper</name>
    <dbReference type="NCBI Taxonomy" id="33114"/>
    <lineage>
        <taxon>Eukaryota</taxon>
        <taxon>Viridiplantae</taxon>
        <taxon>Streptophyta</taxon>
        <taxon>Embryophyta</taxon>
        <taxon>Tracheophyta</taxon>
        <taxon>Spermatophyta</taxon>
        <taxon>Magnoliopsida</taxon>
        <taxon>eudicotyledons</taxon>
        <taxon>Gunneridae</taxon>
        <taxon>Pentapetalae</taxon>
        <taxon>asterids</taxon>
        <taxon>lamiids</taxon>
        <taxon>Solanales</taxon>
        <taxon>Solanaceae</taxon>
        <taxon>Solanoideae</taxon>
        <taxon>Capsiceae</taxon>
        <taxon>Capsicum</taxon>
    </lineage>
</organism>
<gene>
    <name evidence="2" type="ORF">CQW23_33276</name>
</gene>